<feature type="compositionally biased region" description="Polar residues" evidence="1">
    <location>
        <begin position="60"/>
        <end position="69"/>
    </location>
</feature>
<feature type="region of interest" description="Disordered" evidence="1">
    <location>
        <begin position="54"/>
        <end position="84"/>
    </location>
</feature>
<comment type="caution">
    <text evidence="3">The sequence shown here is derived from an EMBL/GenBank/DDBJ whole genome shotgun (WGS) entry which is preliminary data.</text>
</comment>
<organism evidence="3 4">
    <name type="scientific">Symbiodinium natans</name>
    <dbReference type="NCBI Taxonomy" id="878477"/>
    <lineage>
        <taxon>Eukaryota</taxon>
        <taxon>Sar</taxon>
        <taxon>Alveolata</taxon>
        <taxon>Dinophyceae</taxon>
        <taxon>Suessiales</taxon>
        <taxon>Symbiodiniaceae</taxon>
        <taxon>Symbiodinium</taxon>
    </lineage>
</organism>
<dbReference type="OrthoDB" id="10600914at2759"/>
<name>A0A812MR58_9DINO</name>
<dbReference type="Proteomes" id="UP000604046">
    <property type="component" value="Unassembled WGS sequence"/>
</dbReference>
<dbReference type="EMBL" id="CAJNDS010001791">
    <property type="protein sequence ID" value="CAE7280127.1"/>
    <property type="molecule type" value="Genomic_DNA"/>
</dbReference>
<feature type="chain" id="PRO_5032396786" description="SMODS and SLOG-associating 2TM effector domain-containing protein" evidence="2">
    <location>
        <begin position="28"/>
        <end position="317"/>
    </location>
</feature>
<evidence type="ECO:0000313" key="3">
    <source>
        <dbReference type="EMBL" id="CAE7280127.1"/>
    </source>
</evidence>
<reference evidence="3" key="1">
    <citation type="submission" date="2021-02" db="EMBL/GenBank/DDBJ databases">
        <authorList>
            <person name="Dougan E. K."/>
            <person name="Rhodes N."/>
            <person name="Thang M."/>
            <person name="Chan C."/>
        </authorList>
    </citation>
    <scope>NUCLEOTIDE SEQUENCE</scope>
</reference>
<keyword evidence="2" id="KW-0732">Signal</keyword>
<evidence type="ECO:0000256" key="1">
    <source>
        <dbReference type="SAM" id="MobiDB-lite"/>
    </source>
</evidence>
<evidence type="ECO:0000256" key="2">
    <source>
        <dbReference type="SAM" id="SignalP"/>
    </source>
</evidence>
<protein>
    <recommendedName>
        <fullName evidence="5">SMODS and SLOG-associating 2TM effector domain-containing protein</fullName>
    </recommendedName>
</protein>
<keyword evidence="4" id="KW-1185">Reference proteome</keyword>
<feature type="signal peptide" evidence="2">
    <location>
        <begin position="1"/>
        <end position="27"/>
    </location>
</feature>
<evidence type="ECO:0000313" key="4">
    <source>
        <dbReference type="Proteomes" id="UP000604046"/>
    </source>
</evidence>
<sequence>MVWTRQAVSICHVYLMLSSHVIPVCQGARPAASLDQADVDQKSQHDGVRVHRAHLLDDGTGSSLENSTDAWGKKSVPSPPEPPLRRSYCWSEDDFAQYDRRKAQVGNALTAMGVQKTMMDPPGCTLRRQDATVHRHVGVVTAPLDRGWIGFIQTWQSRIETAAQVVSLVIRETAQYIQVASQAAAPYLGPIGLVLTGVSIALQHKEIQDLKRELANLDPHLNFNEHQVIQCQIKHARLGRFTTIISFVQGVIATTAGVATGGASVAVSIALSIGSSMSNHIRSKHCADLKRRLEANSAHAETLWEGLEDVTNEPGSE</sequence>
<dbReference type="AlphaFoldDB" id="A0A812MR58"/>
<proteinExistence type="predicted"/>
<accession>A0A812MR58</accession>
<gene>
    <name evidence="3" type="ORF">SNAT2548_LOCUS14853</name>
</gene>
<evidence type="ECO:0008006" key="5">
    <source>
        <dbReference type="Google" id="ProtNLM"/>
    </source>
</evidence>